<dbReference type="SUPFAM" id="SSF55144">
    <property type="entry name" value="LigT-like"/>
    <property type="match status" value="1"/>
</dbReference>
<dbReference type="InterPro" id="IPR014051">
    <property type="entry name" value="Phosphoesterase_HXTX"/>
</dbReference>
<comment type="caution">
    <text evidence="4">The sequence shown here is derived from an EMBL/GenBank/DDBJ whole genome shotgun (WGS) entry which is preliminary data.</text>
</comment>
<accession>A0A5R9PYS7</accession>
<feature type="active site" description="Proton acceptor" evidence="2">
    <location>
        <position position="125"/>
    </location>
</feature>
<keyword evidence="1 2" id="KW-0378">Hydrolase</keyword>
<dbReference type="NCBIfam" id="TIGR02258">
    <property type="entry name" value="2_5_ligase"/>
    <property type="match status" value="1"/>
</dbReference>
<sequence length="181" mass="20711">MLNESKRLFFGIGLDDVAKEHIKAWLDSSVVGKKPHTKVQNWHLTLAFLPNVQPDQQNQLVAFARSLQVAPFSLKFSETGYWPHNGIFYLQPDSIPKPLSMLAEPLRDKGSELDIYHNPFSFAPHITLFRSHKPCPEVAQTIPPFSLTVKQFHLYHSYQCKEYGLVYEPIETFLLNGEGES</sequence>
<evidence type="ECO:0000313" key="4">
    <source>
        <dbReference type="EMBL" id="TLX46001.1"/>
    </source>
</evidence>
<protein>
    <recommendedName>
        <fullName evidence="2">RNA 2',3'-cyclic phosphodiesterase</fullName>
        <shortName evidence="2">RNA 2',3'-CPDase</shortName>
        <ecNumber evidence="2">3.1.4.58</ecNumber>
    </recommendedName>
</protein>
<dbReference type="HAMAP" id="MF_01940">
    <property type="entry name" value="RNA_CPDase"/>
    <property type="match status" value="1"/>
</dbReference>
<dbReference type="Pfam" id="PF02834">
    <property type="entry name" value="LigT_PEase"/>
    <property type="match status" value="1"/>
</dbReference>
<evidence type="ECO:0000256" key="2">
    <source>
        <dbReference type="HAMAP-Rule" id="MF_01940"/>
    </source>
</evidence>
<evidence type="ECO:0000313" key="5">
    <source>
        <dbReference type="Proteomes" id="UP000309186"/>
    </source>
</evidence>
<reference evidence="4 5" key="1">
    <citation type="submission" date="2018-01" db="EMBL/GenBank/DDBJ databases">
        <title>Co-occurrence of chitin degradation, pigmentation and bioactivity in marine Pseudoalteromonas.</title>
        <authorList>
            <person name="Paulsen S."/>
            <person name="Gram L."/>
            <person name="Machado H."/>
        </authorList>
    </citation>
    <scope>NUCLEOTIDE SEQUENCE [LARGE SCALE GENOMIC DNA]</scope>
    <source>
        <strain evidence="4 5">S3663</strain>
    </source>
</reference>
<comment type="catalytic activity">
    <reaction evidence="2">
        <text>a 3'-end 2',3'-cyclophospho-ribonucleotide-RNA + H2O = a 3'-end 2'-phospho-ribonucleotide-RNA + H(+)</text>
        <dbReference type="Rhea" id="RHEA:11828"/>
        <dbReference type="Rhea" id="RHEA-COMP:10464"/>
        <dbReference type="Rhea" id="RHEA-COMP:17353"/>
        <dbReference type="ChEBI" id="CHEBI:15377"/>
        <dbReference type="ChEBI" id="CHEBI:15378"/>
        <dbReference type="ChEBI" id="CHEBI:83064"/>
        <dbReference type="ChEBI" id="CHEBI:173113"/>
        <dbReference type="EC" id="3.1.4.58"/>
    </reaction>
</comment>
<comment type="similarity">
    <text evidence="2">Belongs to the 2H phosphoesterase superfamily. ThpR family.</text>
</comment>
<dbReference type="AlphaFoldDB" id="A0A5R9PYS7"/>
<dbReference type="GO" id="GO:0004113">
    <property type="term" value="F:2',3'-cyclic-nucleotide 3'-phosphodiesterase activity"/>
    <property type="evidence" value="ECO:0007669"/>
    <property type="project" value="InterPro"/>
</dbReference>
<dbReference type="InterPro" id="IPR004175">
    <property type="entry name" value="RNA_CPDase"/>
</dbReference>
<evidence type="ECO:0000256" key="1">
    <source>
        <dbReference type="ARBA" id="ARBA00022801"/>
    </source>
</evidence>
<dbReference type="Proteomes" id="UP000309186">
    <property type="component" value="Unassembled WGS sequence"/>
</dbReference>
<organism evidence="4 5">
    <name type="scientific">Pseudoalteromonas phenolica</name>
    <dbReference type="NCBI Taxonomy" id="161398"/>
    <lineage>
        <taxon>Bacteria</taxon>
        <taxon>Pseudomonadati</taxon>
        <taxon>Pseudomonadota</taxon>
        <taxon>Gammaproteobacteria</taxon>
        <taxon>Alteromonadales</taxon>
        <taxon>Pseudoalteromonadaceae</taxon>
        <taxon>Pseudoalteromonas</taxon>
    </lineage>
</organism>
<feature type="domain" description="Phosphoesterase HXTX" evidence="3">
    <location>
        <begin position="31"/>
        <end position="89"/>
    </location>
</feature>
<comment type="function">
    <text evidence="2">Hydrolyzes RNA 2',3'-cyclic phosphodiester to an RNA 2'-phosphomonoester.</text>
</comment>
<dbReference type="Gene3D" id="3.90.1140.10">
    <property type="entry name" value="Cyclic phosphodiesterase"/>
    <property type="match status" value="1"/>
</dbReference>
<feature type="short sequence motif" description="HXTX 2" evidence="2">
    <location>
        <begin position="125"/>
        <end position="128"/>
    </location>
</feature>
<dbReference type="GO" id="GO:0008664">
    <property type="term" value="F:RNA 2',3'-cyclic 3'-phosphodiesterase activity"/>
    <property type="evidence" value="ECO:0007669"/>
    <property type="project" value="UniProtKB-EC"/>
</dbReference>
<gene>
    <name evidence="4" type="ORF">C1E24_15905</name>
</gene>
<feature type="active site" description="Proton donor" evidence="2">
    <location>
        <position position="43"/>
    </location>
</feature>
<dbReference type="PANTHER" id="PTHR35561:SF1">
    <property type="entry name" value="RNA 2',3'-CYCLIC PHOSPHODIESTERASE"/>
    <property type="match status" value="1"/>
</dbReference>
<proteinExistence type="inferred from homology"/>
<dbReference type="InterPro" id="IPR009097">
    <property type="entry name" value="Cyclic_Pdiesterase"/>
</dbReference>
<dbReference type="EMBL" id="PPSW01000026">
    <property type="protein sequence ID" value="TLX46001.1"/>
    <property type="molecule type" value="Genomic_DNA"/>
</dbReference>
<dbReference type="OrthoDB" id="7061261at2"/>
<feature type="short sequence motif" description="HXTX 1" evidence="2">
    <location>
        <begin position="43"/>
        <end position="46"/>
    </location>
</feature>
<evidence type="ECO:0000259" key="3">
    <source>
        <dbReference type="Pfam" id="PF02834"/>
    </source>
</evidence>
<name>A0A5R9PYS7_9GAMM</name>
<dbReference type="EC" id="3.1.4.58" evidence="2"/>
<dbReference type="RefSeq" id="WP_138483110.1">
    <property type="nucleotide sequence ID" value="NZ_PPSW01000026.1"/>
</dbReference>
<dbReference type="PANTHER" id="PTHR35561">
    <property type="entry name" value="RNA 2',3'-CYCLIC PHOSPHODIESTERASE"/>
    <property type="match status" value="1"/>
</dbReference>